<keyword evidence="2" id="KW-1185">Reference proteome</keyword>
<gene>
    <name evidence="1" type="ORF">ASPCADRAFT_127857</name>
</gene>
<protein>
    <submittedName>
        <fullName evidence="1">Uncharacterized protein</fullName>
    </submittedName>
</protein>
<organism evidence="1 2">
    <name type="scientific">Aspergillus carbonarius (strain ITEM 5010)</name>
    <dbReference type="NCBI Taxonomy" id="602072"/>
    <lineage>
        <taxon>Eukaryota</taxon>
        <taxon>Fungi</taxon>
        <taxon>Dikarya</taxon>
        <taxon>Ascomycota</taxon>
        <taxon>Pezizomycotina</taxon>
        <taxon>Eurotiomycetes</taxon>
        <taxon>Eurotiomycetidae</taxon>
        <taxon>Eurotiales</taxon>
        <taxon>Aspergillaceae</taxon>
        <taxon>Aspergillus</taxon>
        <taxon>Aspergillus subgen. Circumdati</taxon>
    </lineage>
</organism>
<proteinExistence type="predicted"/>
<sequence>MTRPGLGDDPALIRSEAVAGAYPTGGRRLSASADKCLLLLPASARSGALAALPTMFSLRRQGPGLLFPPDLPRHDLLGQYRRISRPRSSSSRCVAPEDIRCTRVIGYKLNERALSAEVDTANFTFSLGGLRLSALPSSPTPGTCVVVARRLGRWTGFGHWEPN</sequence>
<name>A0A1R3RXS1_ASPC5</name>
<evidence type="ECO:0000313" key="1">
    <source>
        <dbReference type="EMBL" id="OOF99305.1"/>
    </source>
</evidence>
<reference evidence="2" key="1">
    <citation type="journal article" date="2017" name="Genome Biol.">
        <title>Comparative genomics reveals high biological diversity and specific adaptations in the industrially and medically important fungal genus Aspergillus.</title>
        <authorList>
            <person name="de Vries R.P."/>
            <person name="Riley R."/>
            <person name="Wiebenga A."/>
            <person name="Aguilar-Osorio G."/>
            <person name="Amillis S."/>
            <person name="Uchima C.A."/>
            <person name="Anderluh G."/>
            <person name="Asadollahi M."/>
            <person name="Askin M."/>
            <person name="Barry K."/>
            <person name="Battaglia E."/>
            <person name="Bayram O."/>
            <person name="Benocci T."/>
            <person name="Braus-Stromeyer S.A."/>
            <person name="Caldana C."/>
            <person name="Canovas D."/>
            <person name="Cerqueira G.C."/>
            <person name="Chen F."/>
            <person name="Chen W."/>
            <person name="Choi C."/>
            <person name="Clum A."/>
            <person name="Dos Santos R.A."/>
            <person name="Damasio A.R."/>
            <person name="Diallinas G."/>
            <person name="Emri T."/>
            <person name="Fekete E."/>
            <person name="Flipphi M."/>
            <person name="Freyberg S."/>
            <person name="Gallo A."/>
            <person name="Gournas C."/>
            <person name="Habgood R."/>
            <person name="Hainaut M."/>
            <person name="Harispe M.L."/>
            <person name="Henrissat B."/>
            <person name="Hilden K.S."/>
            <person name="Hope R."/>
            <person name="Hossain A."/>
            <person name="Karabika E."/>
            <person name="Karaffa L."/>
            <person name="Karanyi Z."/>
            <person name="Krasevec N."/>
            <person name="Kuo A."/>
            <person name="Kusch H."/>
            <person name="LaButti K."/>
            <person name="Lagendijk E.L."/>
            <person name="Lapidus A."/>
            <person name="Levasseur A."/>
            <person name="Lindquist E."/>
            <person name="Lipzen A."/>
            <person name="Logrieco A.F."/>
            <person name="MacCabe A."/>
            <person name="Maekelae M.R."/>
            <person name="Malavazi I."/>
            <person name="Melin P."/>
            <person name="Meyer V."/>
            <person name="Mielnichuk N."/>
            <person name="Miskei M."/>
            <person name="Molnar A.P."/>
            <person name="Mule G."/>
            <person name="Ngan C.Y."/>
            <person name="Orejas M."/>
            <person name="Orosz E."/>
            <person name="Ouedraogo J.P."/>
            <person name="Overkamp K.M."/>
            <person name="Park H.-S."/>
            <person name="Perrone G."/>
            <person name="Piumi F."/>
            <person name="Punt P.J."/>
            <person name="Ram A.F."/>
            <person name="Ramon A."/>
            <person name="Rauscher S."/>
            <person name="Record E."/>
            <person name="Riano-Pachon D.M."/>
            <person name="Robert V."/>
            <person name="Roehrig J."/>
            <person name="Ruller R."/>
            <person name="Salamov A."/>
            <person name="Salih N.S."/>
            <person name="Samson R.A."/>
            <person name="Sandor E."/>
            <person name="Sanguinetti M."/>
            <person name="Schuetze T."/>
            <person name="Sepcic K."/>
            <person name="Shelest E."/>
            <person name="Sherlock G."/>
            <person name="Sophianopoulou V."/>
            <person name="Squina F.M."/>
            <person name="Sun H."/>
            <person name="Susca A."/>
            <person name="Todd R.B."/>
            <person name="Tsang A."/>
            <person name="Unkles S.E."/>
            <person name="van de Wiele N."/>
            <person name="van Rossen-Uffink D."/>
            <person name="Oliveira J.V."/>
            <person name="Vesth T.C."/>
            <person name="Visser J."/>
            <person name="Yu J.-H."/>
            <person name="Zhou M."/>
            <person name="Andersen M.R."/>
            <person name="Archer D.B."/>
            <person name="Baker S.E."/>
            <person name="Benoit I."/>
            <person name="Brakhage A.A."/>
            <person name="Braus G.H."/>
            <person name="Fischer R."/>
            <person name="Frisvad J.C."/>
            <person name="Goldman G.H."/>
            <person name="Houbraken J."/>
            <person name="Oakley B."/>
            <person name="Pocsi I."/>
            <person name="Scazzocchio C."/>
            <person name="Seiboth B."/>
            <person name="vanKuyk P.A."/>
            <person name="Wortman J."/>
            <person name="Dyer P.S."/>
            <person name="Grigoriev I.V."/>
        </authorList>
    </citation>
    <scope>NUCLEOTIDE SEQUENCE [LARGE SCALE GENOMIC DNA]</scope>
    <source>
        <strain evidence="2">ITEM 5010</strain>
    </source>
</reference>
<dbReference type="EMBL" id="KV907495">
    <property type="protein sequence ID" value="OOF99305.1"/>
    <property type="molecule type" value="Genomic_DNA"/>
</dbReference>
<dbReference type="AlphaFoldDB" id="A0A1R3RXS1"/>
<accession>A0A1R3RXS1</accession>
<dbReference type="VEuPathDB" id="FungiDB:ASPCADRAFT_127857"/>
<dbReference type="Proteomes" id="UP000188318">
    <property type="component" value="Unassembled WGS sequence"/>
</dbReference>
<evidence type="ECO:0000313" key="2">
    <source>
        <dbReference type="Proteomes" id="UP000188318"/>
    </source>
</evidence>